<dbReference type="UniPathway" id="UPA00115">
    <property type="reaction ID" value="UER00409"/>
</dbReference>
<gene>
    <name evidence="7" type="primary">pgl</name>
    <name evidence="9" type="ORF">SAMN02799615_03626</name>
</gene>
<evidence type="ECO:0000256" key="4">
    <source>
        <dbReference type="ARBA" id="ARBA00010662"/>
    </source>
</evidence>
<evidence type="ECO:0000313" key="9">
    <source>
        <dbReference type="EMBL" id="SFF44946.1"/>
    </source>
</evidence>
<evidence type="ECO:0000256" key="2">
    <source>
        <dbReference type="ARBA" id="ARBA00002681"/>
    </source>
</evidence>
<dbReference type="Pfam" id="PF01182">
    <property type="entry name" value="Glucosamine_iso"/>
    <property type="match status" value="1"/>
</dbReference>
<dbReference type="STRING" id="500610.SAMN02799615_03626"/>
<comment type="function">
    <text evidence="2 7">Hydrolysis of 6-phosphogluconolactone to 6-phosphogluconate.</text>
</comment>
<dbReference type="GO" id="GO:0017057">
    <property type="term" value="F:6-phosphogluconolactonase activity"/>
    <property type="evidence" value="ECO:0007669"/>
    <property type="project" value="UniProtKB-UniRule"/>
</dbReference>
<keyword evidence="7" id="KW-0378">Hydrolase</keyword>
<dbReference type="InterPro" id="IPR037171">
    <property type="entry name" value="NagB/RpiA_transferase-like"/>
</dbReference>
<keyword evidence="10" id="KW-1185">Reference proteome</keyword>
<comment type="similarity">
    <text evidence="4 7">Belongs to the glucosamine/galactosamine-6-phosphate isomerase family. 6-phosphogluconolactonase subfamily.</text>
</comment>
<name>A0A1I2IW58_9GAMM</name>
<dbReference type="GO" id="GO:0006098">
    <property type="term" value="P:pentose-phosphate shunt"/>
    <property type="evidence" value="ECO:0007669"/>
    <property type="project" value="UniProtKB-UniPathway"/>
</dbReference>
<dbReference type="Proteomes" id="UP000199477">
    <property type="component" value="Unassembled WGS sequence"/>
</dbReference>
<dbReference type="NCBIfam" id="TIGR01198">
    <property type="entry name" value="pgl"/>
    <property type="match status" value="1"/>
</dbReference>
<evidence type="ECO:0000256" key="3">
    <source>
        <dbReference type="ARBA" id="ARBA00004961"/>
    </source>
</evidence>
<evidence type="ECO:0000313" key="10">
    <source>
        <dbReference type="Proteomes" id="UP000199477"/>
    </source>
</evidence>
<evidence type="ECO:0000256" key="1">
    <source>
        <dbReference type="ARBA" id="ARBA00000832"/>
    </source>
</evidence>
<evidence type="ECO:0000259" key="8">
    <source>
        <dbReference type="Pfam" id="PF01182"/>
    </source>
</evidence>
<evidence type="ECO:0000256" key="5">
    <source>
        <dbReference type="ARBA" id="ARBA00013198"/>
    </source>
</evidence>
<dbReference type="GO" id="GO:0005975">
    <property type="term" value="P:carbohydrate metabolic process"/>
    <property type="evidence" value="ECO:0007669"/>
    <property type="project" value="UniProtKB-UniRule"/>
</dbReference>
<evidence type="ECO:0000256" key="6">
    <source>
        <dbReference type="ARBA" id="ARBA00020337"/>
    </source>
</evidence>
<dbReference type="PANTHER" id="PTHR11054:SF0">
    <property type="entry name" value="6-PHOSPHOGLUCONOLACTONASE"/>
    <property type="match status" value="1"/>
</dbReference>
<proteinExistence type="inferred from homology"/>
<protein>
    <recommendedName>
        <fullName evidence="6 7">6-phosphogluconolactonase</fullName>
        <shortName evidence="7">6PGL</shortName>
        <ecNumber evidence="5 7">3.1.1.31</ecNumber>
    </recommendedName>
</protein>
<dbReference type="InterPro" id="IPR005900">
    <property type="entry name" value="6-phosphogluconolactonase_DevB"/>
</dbReference>
<dbReference type="EMBL" id="FONH01000018">
    <property type="protein sequence ID" value="SFF44946.1"/>
    <property type="molecule type" value="Genomic_DNA"/>
</dbReference>
<dbReference type="InterPro" id="IPR006148">
    <property type="entry name" value="Glc/Gal-6P_isomerase"/>
</dbReference>
<dbReference type="AlphaFoldDB" id="A0A1I2IW58"/>
<accession>A0A1I2IW58</accession>
<dbReference type="PANTHER" id="PTHR11054">
    <property type="entry name" value="6-PHOSPHOGLUCONOLACTONASE"/>
    <property type="match status" value="1"/>
</dbReference>
<dbReference type="InterPro" id="IPR039104">
    <property type="entry name" value="6PGL"/>
</dbReference>
<evidence type="ECO:0000256" key="7">
    <source>
        <dbReference type="RuleBase" id="RU365095"/>
    </source>
</evidence>
<dbReference type="SUPFAM" id="SSF100950">
    <property type="entry name" value="NagB/RpiA/CoA transferase-like"/>
    <property type="match status" value="1"/>
</dbReference>
<dbReference type="EC" id="3.1.1.31" evidence="5 7"/>
<dbReference type="Gene3D" id="3.40.50.1360">
    <property type="match status" value="1"/>
</dbReference>
<feature type="domain" description="Glucosamine/galactosamine-6-phosphate isomerase" evidence="8">
    <location>
        <begin position="18"/>
        <end position="226"/>
    </location>
</feature>
<reference evidence="10" key="1">
    <citation type="submission" date="2016-10" db="EMBL/GenBank/DDBJ databases">
        <authorList>
            <person name="Varghese N."/>
            <person name="Submissions S."/>
        </authorList>
    </citation>
    <scope>NUCLEOTIDE SEQUENCE [LARGE SCALE GENOMIC DNA]</scope>
    <source>
        <strain evidence="10">UNC178MFTsu3.1</strain>
    </source>
</reference>
<comment type="pathway">
    <text evidence="3 7">Carbohydrate degradation; pentose phosphate pathway; D-ribulose 5-phosphate from D-glucose 6-phosphate (oxidative stage): step 2/3.</text>
</comment>
<dbReference type="CDD" id="cd01400">
    <property type="entry name" value="6PGL"/>
    <property type="match status" value="1"/>
</dbReference>
<organism evidence="9 10">
    <name type="scientific">Dyella marensis</name>
    <dbReference type="NCBI Taxonomy" id="500610"/>
    <lineage>
        <taxon>Bacteria</taxon>
        <taxon>Pseudomonadati</taxon>
        <taxon>Pseudomonadota</taxon>
        <taxon>Gammaproteobacteria</taxon>
        <taxon>Lysobacterales</taxon>
        <taxon>Rhodanobacteraceae</taxon>
        <taxon>Dyella</taxon>
    </lineage>
</organism>
<comment type="catalytic activity">
    <reaction evidence="1 7">
        <text>6-phospho-D-glucono-1,5-lactone + H2O = 6-phospho-D-gluconate + H(+)</text>
        <dbReference type="Rhea" id="RHEA:12556"/>
        <dbReference type="ChEBI" id="CHEBI:15377"/>
        <dbReference type="ChEBI" id="CHEBI:15378"/>
        <dbReference type="ChEBI" id="CHEBI:57955"/>
        <dbReference type="ChEBI" id="CHEBI:58759"/>
        <dbReference type="EC" id="3.1.1.31"/>
    </reaction>
</comment>
<sequence length="239" mass="25680">MAMPDHVDVTTHSFTDCHALARALADRIAERLRAGIAARGQALLAVSGGSTPVHFFRQLSRAELDWSKVHVTLVDERWVPESHERSNARMVKADLLQHAASSAHFVPLYTDAPTPEAGVAAVRARIAALPFPFDAVILGMGTDGHTASFFPGGDRLAEALDLAGTALLLPMRAAGAGEPRITFTLPALLDTQGLFLHIEGEPKRQLLADARLGLGAGKDYPIRSVLIQTRVPVAVYWCP</sequence>